<comment type="similarity">
    <text evidence="8">Belongs to the MntP (TC 9.B.29) family.</text>
</comment>
<accession>A0ABX2N187</accession>
<keyword evidence="2 8" id="KW-1003">Cell membrane</keyword>
<reference evidence="10 11" key="1">
    <citation type="submission" date="2020-06" db="EMBL/GenBank/DDBJ databases">
        <authorList>
            <person name="Kim S.-J."/>
            <person name="Park S.-J."/>
        </authorList>
    </citation>
    <scope>NUCLEOTIDE SEQUENCE [LARGE SCALE GENOMIC DNA]</scope>
    <source>
        <strain evidence="10 11">SW-151</strain>
    </source>
</reference>
<protein>
    <recommendedName>
        <fullName evidence="8">Putative manganese efflux pump MntP</fullName>
    </recommendedName>
</protein>
<feature type="signal peptide" evidence="9">
    <location>
        <begin position="1"/>
        <end position="19"/>
    </location>
</feature>
<dbReference type="InterPro" id="IPR022929">
    <property type="entry name" value="Put_MntP"/>
</dbReference>
<keyword evidence="11" id="KW-1185">Reference proteome</keyword>
<evidence type="ECO:0000256" key="6">
    <source>
        <dbReference type="ARBA" id="ARBA00023136"/>
    </source>
</evidence>
<evidence type="ECO:0000256" key="7">
    <source>
        <dbReference type="ARBA" id="ARBA00023211"/>
    </source>
</evidence>
<evidence type="ECO:0000256" key="8">
    <source>
        <dbReference type="HAMAP-Rule" id="MF_01521"/>
    </source>
</evidence>
<keyword evidence="3 8" id="KW-0812">Transmembrane</keyword>
<gene>
    <name evidence="8" type="primary">mntP</name>
    <name evidence="10" type="ORF">HUO14_05920</name>
</gene>
<feature type="transmembrane region" description="Helical" evidence="8">
    <location>
        <begin position="164"/>
        <end position="184"/>
    </location>
</feature>
<comment type="caution">
    <text evidence="10">The sequence shown here is derived from an EMBL/GenBank/DDBJ whole genome shotgun (WGS) entry which is preliminary data.</text>
</comment>
<evidence type="ECO:0000256" key="3">
    <source>
        <dbReference type="ARBA" id="ARBA00022692"/>
    </source>
</evidence>
<feature type="transmembrane region" description="Helical" evidence="8">
    <location>
        <begin position="99"/>
        <end position="122"/>
    </location>
</feature>
<comment type="caution">
    <text evidence="8">Lacks conserved residue(s) required for the propagation of feature annotation.</text>
</comment>
<evidence type="ECO:0000256" key="1">
    <source>
        <dbReference type="ARBA" id="ARBA00022448"/>
    </source>
</evidence>
<evidence type="ECO:0000256" key="5">
    <source>
        <dbReference type="ARBA" id="ARBA00023065"/>
    </source>
</evidence>
<dbReference type="PANTHER" id="PTHR35529:SF1">
    <property type="entry name" value="MANGANESE EFFLUX PUMP MNTP-RELATED"/>
    <property type="match status" value="1"/>
</dbReference>
<proteinExistence type="inferred from homology"/>
<keyword evidence="9" id="KW-0732">Signal</keyword>
<sequence length="186" mass="19406">MIFATLVLLSLGLAMDAFAAAVAHGASARPSRSAALRMSFAFGLAQAVMPLLGWTLGMAFAAVMQSVAHWIAFLLLGILGLRMIREGFDRDPGMPSKDLAIWPLLVMAVATSIDAAVAGITLPSFGAPILLACLVIGLTTSLMTYPGVFLGALMGTRVGKWAEVLGGLILIGLGAKIFILQQFFAV</sequence>
<keyword evidence="7 8" id="KW-0464">Manganese</keyword>
<evidence type="ECO:0000256" key="9">
    <source>
        <dbReference type="SAM" id="SignalP"/>
    </source>
</evidence>
<dbReference type="HAMAP" id="MF_01521">
    <property type="entry name" value="MntP_pump"/>
    <property type="match status" value="1"/>
</dbReference>
<name>A0ABX2N187_9SPHN</name>
<keyword evidence="1 8" id="KW-0813">Transport</keyword>
<keyword evidence="6 8" id="KW-0472">Membrane</keyword>
<comment type="function">
    <text evidence="8">Probably functions as a manganese efflux pump.</text>
</comment>
<feature type="chain" id="PRO_5047386916" description="Putative manganese efflux pump MntP" evidence="9">
    <location>
        <begin position="20"/>
        <end position="186"/>
    </location>
</feature>
<feature type="transmembrane region" description="Helical" evidence="8">
    <location>
        <begin position="52"/>
        <end position="79"/>
    </location>
</feature>
<comment type="subcellular location">
    <subcellularLocation>
        <location evidence="8">Cell membrane</location>
        <topology evidence="8">Multi-pass membrane protein</topology>
    </subcellularLocation>
</comment>
<evidence type="ECO:0000313" key="10">
    <source>
        <dbReference type="EMBL" id="NVD27439.1"/>
    </source>
</evidence>
<dbReference type="Pfam" id="PF02659">
    <property type="entry name" value="Mntp"/>
    <property type="match status" value="1"/>
</dbReference>
<keyword evidence="5 8" id="KW-0406">Ion transport</keyword>
<dbReference type="InterPro" id="IPR003810">
    <property type="entry name" value="Mntp/YtaF"/>
</dbReference>
<dbReference type="EMBL" id="JABWMH010000002">
    <property type="protein sequence ID" value="NVD27439.1"/>
    <property type="molecule type" value="Genomic_DNA"/>
</dbReference>
<organism evidence="10 11">
    <name type="scientific">Parasphingorhabdus flavimaris</name>
    <dbReference type="NCBI Taxonomy" id="266812"/>
    <lineage>
        <taxon>Bacteria</taxon>
        <taxon>Pseudomonadati</taxon>
        <taxon>Pseudomonadota</taxon>
        <taxon>Alphaproteobacteria</taxon>
        <taxon>Sphingomonadales</taxon>
        <taxon>Sphingomonadaceae</taxon>
        <taxon>Parasphingorhabdus</taxon>
    </lineage>
</organism>
<keyword evidence="4 8" id="KW-1133">Transmembrane helix</keyword>
<evidence type="ECO:0000256" key="2">
    <source>
        <dbReference type="ARBA" id="ARBA00022475"/>
    </source>
</evidence>
<evidence type="ECO:0000313" key="11">
    <source>
        <dbReference type="Proteomes" id="UP000652427"/>
    </source>
</evidence>
<dbReference type="RefSeq" id="WP_176278966.1">
    <property type="nucleotide sequence ID" value="NZ_JABWMH010000002.1"/>
</dbReference>
<feature type="transmembrane region" description="Helical" evidence="8">
    <location>
        <begin position="128"/>
        <end position="152"/>
    </location>
</feature>
<dbReference type="Proteomes" id="UP000652427">
    <property type="component" value="Unassembled WGS sequence"/>
</dbReference>
<dbReference type="PANTHER" id="PTHR35529">
    <property type="entry name" value="MANGANESE EFFLUX PUMP MNTP-RELATED"/>
    <property type="match status" value="1"/>
</dbReference>
<evidence type="ECO:0000256" key="4">
    <source>
        <dbReference type="ARBA" id="ARBA00022989"/>
    </source>
</evidence>